<dbReference type="Proteomes" id="UP000030748">
    <property type="component" value="Unassembled WGS sequence"/>
</dbReference>
<dbReference type="PANTHER" id="PTHR31232">
    <property type="match status" value="1"/>
</dbReference>
<comment type="similarity">
    <text evidence="2 6">Belongs to the plant self-incompatibility (S1) protein family.</text>
</comment>
<keyword evidence="8" id="KW-1185">Reference proteome</keyword>
<dbReference type="KEGG" id="egt:105950639"/>
<gene>
    <name evidence="7" type="ORF">MIMGU_mgv1a026584mg</name>
</gene>
<evidence type="ECO:0000256" key="1">
    <source>
        <dbReference type="ARBA" id="ARBA00004613"/>
    </source>
</evidence>
<keyword evidence="4 6" id="KW-0964">Secreted</keyword>
<name>A0A022RXT8_ERYGU</name>
<feature type="signal peptide" evidence="6">
    <location>
        <begin position="1"/>
        <end position="26"/>
    </location>
</feature>
<dbReference type="OMA" id="NDCSAND"/>
<evidence type="ECO:0000256" key="4">
    <source>
        <dbReference type="ARBA" id="ARBA00022525"/>
    </source>
</evidence>
<evidence type="ECO:0000313" key="7">
    <source>
        <dbReference type="EMBL" id="EYU43800.1"/>
    </source>
</evidence>
<dbReference type="GO" id="GO:0005576">
    <property type="term" value="C:extracellular region"/>
    <property type="evidence" value="ECO:0007669"/>
    <property type="project" value="UniProtKB-SubCell"/>
</dbReference>
<dbReference type="Pfam" id="PF05938">
    <property type="entry name" value="Self-incomp_S1"/>
    <property type="match status" value="1"/>
</dbReference>
<dbReference type="AlphaFoldDB" id="A0A022RXT8"/>
<evidence type="ECO:0000256" key="2">
    <source>
        <dbReference type="ARBA" id="ARBA00005581"/>
    </source>
</evidence>
<keyword evidence="5 6" id="KW-0732">Signal</keyword>
<evidence type="ECO:0000256" key="6">
    <source>
        <dbReference type="RuleBase" id="RU367044"/>
    </source>
</evidence>
<protein>
    <recommendedName>
        <fullName evidence="6">S-protein homolog</fullName>
    </recommendedName>
</protein>
<dbReference type="InterPro" id="IPR010264">
    <property type="entry name" value="Self-incomp_S1"/>
</dbReference>
<comment type="subcellular location">
    <subcellularLocation>
        <location evidence="1 6">Secreted</location>
    </subcellularLocation>
</comment>
<dbReference type="eggNOG" id="ENOG502SAT5">
    <property type="taxonomic scope" value="Eukaryota"/>
</dbReference>
<dbReference type="PROSITE" id="PS51257">
    <property type="entry name" value="PROKAR_LIPOPROTEIN"/>
    <property type="match status" value="1"/>
</dbReference>
<accession>A0A022RXT8</accession>
<dbReference type="OrthoDB" id="1848419at2759"/>
<dbReference type="EMBL" id="KI630234">
    <property type="protein sequence ID" value="EYU43800.1"/>
    <property type="molecule type" value="Genomic_DNA"/>
</dbReference>
<keyword evidence="3 6" id="KW-0713">Self-incompatibility</keyword>
<evidence type="ECO:0000256" key="5">
    <source>
        <dbReference type="ARBA" id="ARBA00022729"/>
    </source>
</evidence>
<organism evidence="7 8">
    <name type="scientific">Erythranthe guttata</name>
    <name type="common">Yellow monkey flower</name>
    <name type="synonym">Mimulus guttatus</name>
    <dbReference type="NCBI Taxonomy" id="4155"/>
    <lineage>
        <taxon>Eukaryota</taxon>
        <taxon>Viridiplantae</taxon>
        <taxon>Streptophyta</taxon>
        <taxon>Embryophyta</taxon>
        <taxon>Tracheophyta</taxon>
        <taxon>Spermatophyta</taxon>
        <taxon>Magnoliopsida</taxon>
        <taxon>eudicotyledons</taxon>
        <taxon>Gunneridae</taxon>
        <taxon>Pentapetalae</taxon>
        <taxon>asterids</taxon>
        <taxon>lamiids</taxon>
        <taxon>Lamiales</taxon>
        <taxon>Phrymaceae</taxon>
        <taxon>Erythranthe</taxon>
    </lineage>
</organism>
<reference evidence="7 8" key="1">
    <citation type="journal article" date="2013" name="Proc. Natl. Acad. Sci. U.S.A.">
        <title>Fine-scale variation in meiotic recombination in Mimulus inferred from population shotgun sequencing.</title>
        <authorList>
            <person name="Hellsten U."/>
            <person name="Wright K.M."/>
            <person name="Jenkins J."/>
            <person name="Shu S."/>
            <person name="Yuan Y."/>
            <person name="Wessler S.R."/>
            <person name="Schmutz J."/>
            <person name="Willis J.H."/>
            <person name="Rokhsar D.S."/>
        </authorList>
    </citation>
    <scope>NUCLEOTIDE SEQUENCE [LARGE SCALE GENOMIC DNA]</scope>
    <source>
        <strain evidence="8">cv. DUN x IM62</strain>
    </source>
</reference>
<evidence type="ECO:0000256" key="3">
    <source>
        <dbReference type="ARBA" id="ARBA00022471"/>
    </source>
</evidence>
<dbReference type="PhylomeDB" id="A0A022RXT8"/>
<dbReference type="GO" id="GO:0060320">
    <property type="term" value="P:rejection of self pollen"/>
    <property type="evidence" value="ECO:0007669"/>
    <property type="project" value="UniProtKB-KW"/>
</dbReference>
<feature type="chain" id="PRO_5025086253" description="S-protein homolog" evidence="6">
    <location>
        <begin position="27"/>
        <end position="149"/>
    </location>
</feature>
<dbReference type="PANTHER" id="PTHR31232:SF8">
    <property type="entry name" value="S-PROTEIN HOMOLOG"/>
    <property type="match status" value="1"/>
</dbReference>
<evidence type="ECO:0000313" key="8">
    <source>
        <dbReference type="Proteomes" id="UP000030748"/>
    </source>
</evidence>
<sequence>MKNYISRNCLLSIAIVACFVLSTCSAREAEEEASKNWQFGLEYHVHVINGFKKNTKPLMVHCWSKQDDIGQHSLNVDQEITWHFKVRFDGTTLFICDVKQGEHAKHFDAFDAQVEGSKCAEFGKCYWLVAEGGFYFSTDNFTWFKQYDW</sequence>
<proteinExistence type="inferred from homology"/>